<dbReference type="EMBL" id="MCGO01000266">
    <property type="protein sequence ID" value="ORY19628.1"/>
    <property type="molecule type" value="Genomic_DNA"/>
</dbReference>
<proteinExistence type="predicted"/>
<dbReference type="OrthoDB" id="3219396at2759"/>
<dbReference type="Gene3D" id="1.20.1280.50">
    <property type="match status" value="1"/>
</dbReference>
<dbReference type="InterPro" id="IPR001810">
    <property type="entry name" value="F-box_dom"/>
</dbReference>
<evidence type="ECO:0000259" key="1">
    <source>
        <dbReference type="PROSITE" id="PS50181"/>
    </source>
</evidence>
<name>A0A1Y2AAT7_9FUNG</name>
<evidence type="ECO:0000313" key="2">
    <source>
        <dbReference type="EMBL" id="ORY19628.1"/>
    </source>
</evidence>
<comment type="caution">
    <text evidence="2">The sequence shown here is derived from an EMBL/GenBank/DDBJ whole genome shotgun (WGS) entry which is preliminary data.</text>
</comment>
<accession>A0A1Y2AAT7</accession>
<dbReference type="Pfam" id="PF12937">
    <property type="entry name" value="F-box-like"/>
    <property type="match status" value="1"/>
</dbReference>
<gene>
    <name evidence="2" type="ORF">BCR33DRAFT_276928</name>
</gene>
<reference evidence="2 3" key="1">
    <citation type="submission" date="2016-07" db="EMBL/GenBank/DDBJ databases">
        <title>Pervasive Adenine N6-methylation of Active Genes in Fungi.</title>
        <authorList>
            <consortium name="DOE Joint Genome Institute"/>
            <person name="Mondo S.J."/>
            <person name="Dannebaum R.O."/>
            <person name="Kuo R.C."/>
            <person name="Labutti K."/>
            <person name="Haridas S."/>
            <person name="Kuo A."/>
            <person name="Salamov A."/>
            <person name="Ahrendt S.R."/>
            <person name="Lipzen A."/>
            <person name="Sullivan W."/>
            <person name="Andreopoulos W.B."/>
            <person name="Clum A."/>
            <person name="Lindquist E."/>
            <person name="Daum C."/>
            <person name="Ramamoorthy G.K."/>
            <person name="Gryganskyi A."/>
            <person name="Culley D."/>
            <person name="Magnuson J.K."/>
            <person name="James T.Y."/>
            <person name="O'Malley M.A."/>
            <person name="Stajich J.E."/>
            <person name="Spatafora J.W."/>
            <person name="Visel A."/>
            <person name="Grigoriev I.V."/>
        </authorList>
    </citation>
    <scope>NUCLEOTIDE SEQUENCE [LARGE SCALE GENOMIC DNA]</scope>
    <source>
        <strain evidence="2 3">JEL800</strain>
    </source>
</reference>
<evidence type="ECO:0000313" key="3">
    <source>
        <dbReference type="Proteomes" id="UP000193642"/>
    </source>
</evidence>
<keyword evidence="3" id="KW-1185">Reference proteome</keyword>
<dbReference type="InterPro" id="IPR036047">
    <property type="entry name" value="F-box-like_dom_sf"/>
</dbReference>
<sequence>MNPLMLPPLQVKADTIQKWQQRKVEIPQLRGLNKSLPYFTQLQTKLLSRMHRNCQAYYTHQGAPNSPQEILQVFISSTNPSDESSSMKPLMTVGRFTNIPDDILLHIFSFLDVPSISKCDQVHSRFASLLRDIRASSAWRALCIRDGLVGTLPG</sequence>
<dbReference type="PROSITE" id="PS50181">
    <property type="entry name" value="FBOX"/>
    <property type="match status" value="1"/>
</dbReference>
<dbReference type="AlphaFoldDB" id="A0A1Y2AAT7"/>
<dbReference type="Proteomes" id="UP000193642">
    <property type="component" value="Unassembled WGS sequence"/>
</dbReference>
<feature type="domain" description="F-box" evidence="1">
    <location>
        <begin position="93"/>
        <end position="142"/>
    </location>
</feature>
<organism evidence="2 3">
    <name type="scientific">Rhizoclosmatium globosum</name>
    <dbReference type="NCBI Taxonomy" id="329046"/>
    <lineage>
        <taxon>Eukaryota</taxon>
        <taxon>Fungi</taxon>
        <taxon>Fungi incertae sedis</taxon>
        <taxon>Chytridiomycota</taxon>
        <taxon>Chytridiomycota incertae sedis</taxon>
        <taxon>Chytridiomycetes</taxon>
        <taxon>Chytridiales</taxon>
        <taxon>Chytriomycetaceae</taxon>
        <taxon>Rhizoclosmatium</taxon>
    </lineage>
</organism>
<protein>
    <recommendedName>
        <fullName evidence="1">F-box domain-containing protein</fullName>
    </recommendedName>
</protein>
<dbReference type="SUPFAM" id="SSF81383">
    <property type="entry name" value="F-box domain"/>
    <property type="match status" value="1"/>
</dbReference>